<evidence type="ECO:0000256" key="1">
    <source>
        <dbReference type="SAM" id="MobiDB-lite"/>
    </source>
</evidence>
<sequence length="64" mass="6969">MAHQHYVETDGHQCVADHYREGKRDRGTQCECDDGKGDQQASDGPLFDAGDGPVDVPDHCQRGG</sequence>
<protein>
    <submittedName>
        <fullName evidence="2">Uncharacterized protein</fullName>
    </submittedName>
</protein>
<feature type="region of interest" description="Disordered" evidence="1">
    <location>
        <begin position="25"/>
        <end position="64"/>
    </location>
</feature>
<proteinExistence type="predicted"/>
<accession>A0A6N0HTE1</accession>
<dbReference type="EMBL" id="CP054491">
    <property type="protein sequence ID" value="QKQ25652.1"/>
    <property type="molecule type" value="Genomic_DNA"/>
</dbReference>
<feature type="compositionally biased region" description="Basic and acidic residues" evidence="1">
    <location>
        <begin position="25"/>
        <end position="37"/>
    </location>
</feature>
<dbReference type="Proteomes" id="UP000509658">
    <property type="component" value="Chromosome"/>
</dbReference>
<keyword evidence="3" id="KW-1185">Reference proteome</keyword>
<name>A0A6N0HTE1_9GAMM</name>
<organism evidence="2 3">
    <name type="scientific">Candidatus Reidiella endopervernicosa</name>
    <dbReference type="NCBI Taxonomy" id="2738883"/>
    <lineage>
        <taxon>Bacteria</taxon>
        <taxon>Pseudomonadati</taxon>
        <taxon>Pseudomonadota</taxon>
        <taxon>Gammaproteobacteria</taxon>
        <taxon>Candidatus Reidiella</taxon>
    </lineage>
</organism>
<gene>
    <name evidence="2" type="ORF">HUE57_04600</name>
</gene>
<evidence type="ECO:0000313" key="2">
    <source>
        <dbReference type="EMBL" id="QKQ25652.1"/>
    </source>
</evidence>
<dbReference type="RefSeq" id="WP_135622293.1">
    <property type="nucleotide sequence ID" value="NZ_CP054491.1"/>
</dbReference>
<evidence type="ECO:0000313" key="3">
    <source>
        <dbReference type="Proteomes" id="UP000509658"/>
    </source>
</evidence>
<dbReference type="KEGG" id="rev:HUE57_04600"/>
<reference evidence="2 3" key="1">
    <citation type="submission" date="2020-05" db="EMBL/GenBank/DDBJ databases">
        <title>Horizontal transmission and recombination maintain forever young bacterial symbiont genomes.</title>
        <authorList>
            <person name="Russell S.L."/>
            <person name="Pepper-Tunick E."/>
            <person name="Svedberg J."/>
            <person name="Byrne A."/>
            <person name="Ruelas Castillo J."/>
            <person name="Vollmers C."/>
            <person name="Beinart R.A."/>
            <person name="Corbett-Detig R."/>
        </authorList>
    </citation>
    <scope>NUCLEOTIDE SEQUENCE [LARGE SCALE GENOMIC DNA]</scope>
    <source>
        <strain evidence="2">Santa_Monica_outfall</strain>
    </source>
</reference>
<dbReference type="AlphaFoldDB" id="A0A6N0HTE1"/>